<dbReference type="EMBL" id="AUZY01003232">
    <property type="protein sequence ID" value="EQD70192.1"/>
    <property type="molecule type" value="Genomic_DNA"/>
</dbReference>
<dbReference type="Pfam" id="PF00135">
    <property type="entry name" value="COesterase"/>
    <property type="match status" value="1"/>
</dbReference>
<protein>
    <submittedName>
        <fullName evidence="3">Carboxylesterase, type B domain protein</fullName>
        <ecNumber evidence="3">3.1.1.-</ecNumber>
    </submittedName>
</protein>
<proteinExistence type="predicted"/>
<dbReference type="Gene3D" id="3.40.50.1820">
    <property type="entry name" value="alpha/beta hydrolase"/>
    <property type="match status" value="1"/>
</dbReference>
<dbReference type="InterPro" id="IPR029058">
    <property type="entry name" value="AB_hydrolase_fold"/>
</dbReference>
<dbReference type="PANTHER" id="PTHR43918">
    <property type="entry name" value="ACETYLCHOLINESTERASE"/>
    <property type="match status" value="1"/>
</dbReference>
<evidence type="ECO:0000313" key="3">
    <source>
        <dbReference type="EMBL" id="EQD70192.1"/>
    </source>
</evidence>
<feature type="domain" description="Carboxylesterase type B" evidence="2">
    <location>
        <begin position="21"/>
        <end position="130"/>
    </location>
</feature>
<reference evidence="3" key="1">
    <citation type="submission" date="2013-08" db="EMBL/GenBank/DDBJ databases">
        <authorList>
            <person name="Mendez C."/>
            <person name="Richter M."/>
            <person name="Ferrer M."/>
            <person name="Sanchez J."/>
        </authorList>
    </citation>
    <scope>NUCLEOTIDE SEQUENCE</scope>
</reference>
<comment type="caution">
    <text evidence="3">The sequence shown here is derived from an EMBL/GenBank/DDBJ whole genome shotgun (WGS) entry which is preliminary data.</text>
</comment>
<accession>T1BK81</accession>
<dbReference type="SUPFAM" id="SSF53474">
    <property type="entry name" value="alpha/beta-Hydrolases"/>
    <property type="match status" value="1"/>
</dbReference>
<evidence type="ECO:0000256" key="1">
    <source>
        <dbReference type="ARBA" id="ARBA00022801"/>
    </source>
</evidence>
<name>T1BK81_9ZZZZ</name>
<dbReference type="PANTHER" id="PTHR43918:SF4">
    <property type="entry name" value="CARBOXYLIC ESTER HYDROLASE"/>
    <property type="match status" value="1"/>
</dbReference>
<reference evidence="3" key="2">
    <citation type="journal article" date="2014" name="ISME J.">
        <title>Microbial stratification in low pH oxic and suboxic macroscopic growths along an acid mine drainage.</title>
        <authorList>
            <person name="Mendez-Garcia C."/>
            <person name="Mesa V."/>
            <person name="Sprenger R.R."/>
            <person name="Richter M."/>
            <person name="Diez M.S."/>
            <person name="Solano J."/>
            <person name="Bargiela R."/>
            <person name="Golyshina O.V."/>
            <person name="Manteca A."/>
            <person name="Ramos J.L."/>
            <person name="Gallego J.R."/>
            <person name="Llorente I."/>
            <person name="Martins Dos Santos V.A."/>
            <person name="Jensen O.N."/>
            <person name="Pelaez A.I."/>
            <person name="Sanchez J."/>
            <person name="Ferrer M."/>
        </authorList>
    </citation>
    <scope>NUCLEOTIDE SEQUENCE</scope>
</reference>
<feature type="non-terminal residue" evidence="3">
    <location>
        <position position="1"/>
    </location>
</feature>
<dbReference type="InterPro" id="IPR050654">
    <property type="entry name" value="AChE-related_enzymes"/>
</dbReference>
<dbReference type="EC" id="3.1.1.-" evidence="3"/>
<keyword evidence="1 3" id="KW-0378">Hydrolase</keyword>
<sequence length="143" mass="16014">DPNGKRTLAQVSAQIGGARCMLEPARAIARILAARGQPVYEYRFSYVATAMRKIWTTGAPHASEIPYVFDTVRAHYGARTSAADETMARAMHRYWVAFARTGRPDPAGEPAWPRYHGRTDRLMNFTEQDRWPSATRGASGSIW</sequence>
<organism evidence="3">
    <name type="scientific">mine drainage metagenome</name>
    <dbReference type="NCBI Taxonomy" id="410659"/>
    <lineage>
        <taxon>unclassified sequences</taxon>
        <taxon>metagenomes</taxon>
        <taxon>ecological metagenomes</taxon>
    </lineage>
</organism>
<dbReference type="GO" id="GO:0052689">
    <property type="term" value="F:carboxylic ester hydrolase activity"/>
    <property type="evidence" value="ECO:0007669"/>
    <property type="project" value="TreeGrafter"/>
</dbReference>
<dbReference type="AlphaFoldDB" id="T1BK81"/>
<evidence type="ECO:0000259" key="2">
    <source>
        <dbReference type="Pfam" id="PF00135"/>
    </source>
</evidence>
<dbReference type="InterPro" id="IPR002018">
    <property type="entry name" value="CarbesteraseB"/>
</dbReference>
<gene>
    <name evidence="3" type="ORF">B1B_05135</name>
</gene>